<feature type="transmembrane region" description="Helical" evidence="1">
    <location>
        <begin position="12"/>
        <end position="33"/>
    </location>
</feature>
<accession>A0ABX6RC91</accession>
<evidence type="ECO:0000256" key="1">
    <source>
        <dbReference type="SAM" id="Phobius"/>
    </source>
</evidence>
<keyword evidence="1" id="KW-0812">Transmembrane</keyword>
<keyword evidence="1" id="KW-1133">Transmembrane helix</keyword>
<name>A0ABX6RC91_PSEMX</name>
<feature type="transmembrane region" description="Helical" evidence="1">
    <location>
        <begin position="39"/>
        <end position="57"/>
    </location>
</feature>
<evidence type="ECO:0000313" key="3">
    <source>
        <dbReference type="Proteomes" id="UP000515506"/>
    </source>
</evidence>
<proteinExistence type="predicted"/>
<evidence type="ECO:0000313" key="2">
    <source>
        <dbReference type="EMBL" id="QND80116.1"/>
    </source>
</evidence>
<keyword evidence="3" id="KW-1185">Reference proteome</keyword>
<dbReference type="RefSeq" id="WP_185895398.1">
    <property type="nucleotide sequence ID" value="NZ_CP060028.1"/>
</dbReference>
<protein>
    <submittedName>
        <fullName evidence="2">Uncharacterized protein</fullName>
    </submittedName>
</protein>
<reference evidence="2 3" key="1">
    <citation type="submission" date="2020-08" db="EMBL/GenBank/DDBJ databases">
        <title>Streptomycin resistant and MDR strain, P. mexicana.</title>
        <authorList>
            <person name="Ganesh-kumar S."/>
            <person name="Zhe T."/>
            <person name="Yu Z."/>
            <person name="Min Y."/>
        </authorList>
    </citation>
    <scope>NUCLEOTIDE SEQUENCE [LARGE SCALE GENOMIC DNA]</scope>
    <source>
        <strain evidence="2 3">GTZY</strain>
    </source>
</reference>
<keyword evidence="1" id="KW-0472">Membrane</keyword>
<sequence>MPPATRRPSRWLVPLMLLLGGASLVLIWVTAALYLHRQAGWMALLAALDVIVVLRLAGMPAGAPRAALALVATAVICGLSLWGIVATQLGFALGLTPWDSALKLGLHHGWTLLMLAMTPLDWIALLAAPWLAAWWSR</sequence>
<organism evidence="2 3">
    <name type="scientific">Pseudoxanthomonas mexicana</name>
    <dbReference type="NCBI Taxonomy" id="128785"/>
    <lineage>
        <taxon>Bacteria</taxon>
        <taxon>Pseudomonadati</taxon>
        <taxon>Pseudomonadota</taxon>
        <taxon>Gammaproteobacteria</taxon>
        <taxon>Lysobacterales</taxon>
        <taxon>Lysobacteraceae</taxon>
        <taxon>Pseudoxanthomonas</taxon>
    </lineage>
</organism>
<feature type="transmembrane region" description="Helical" evidence="1">
    <location>
        <begin position="69"/>
        <end position="92"/>
    </location>
</feature>
<gene>
    <name evidence="2" type="ORF">H4W19_17680</name>
</gene>
<dbReference type="EMBL" id="CP060028">
    <property type="protein sequence ID" value="QND80116.1"/>
    <property type="molecule type" value="Genomic_DNA"/>
</dbReference>
<feature type="transmembrane region" description="Helical" evidence="1">
    <location>
        <begin position="112"/>
        <end position="135"/>
    </location>
</feature>
<dbReference type="Proteomes" id="UP000515506">
    <property type="component" value="Chromosome"/>
</dbReference>